<dbReference type="PANTHER" id="PTHR42080:SF1">
    <property type="entry name" value="SRR1-LIKE DOMAIN-CONTAINING PROTEIN"/>
    <property type="match status" value="1"/>
</dbReference>
<gene>
    <name evidence="3" type="ORF">EJ04DRAFT_161269</name>
</gene>
<evidence type="ECO:0000313" key="4">
    <source>
        <dbReference type="Proteomes" id="UP000799444"/>
    </source>
</evidence>
<dbReference type="InterPro" id="IPR012942">
    <property type="entry name" value="SRR1-like"/>
</dbReference>
<reference evidence="3" key="1">
    <citation type="journal article" date="2020" name="Stud. Mycol.">
        <title>101 Dothideomycetes genomes: a test case for predicting lifestyles and emergence of pathogens.</title>
        <authorList>
            <person name="Haridas S."/>
            <person name="Albert R."/>
            <person name="Binder M."/>
            <person name="Bloem J."/>
            <person name="Labutti K."/>
            <person name="Salamov A."/>
            <person name="Andreopoulos B."/>
            <person name="Baker S."/>
            <person name="Barry K."/>
            <person name="Bills G."/>
            <person name="Bluhm B."/>
            <person name="Cannon C."/>
            <person name="Castanera R."/>
            <person name="Culley D."/>
            <person name="Daum C."/>
            <person name="Ezra D."/>
            <person name="Gonzalez J."/>
            <person name="Henrissat B."/>
            <person name="Kuo A."/>
            <person name="Liang C."/>
            <person name="Lipzen A."/>
            <person name="Lutzoni F."/>
            <person name="Magnuson J."/>
            <person name="Mondo S."/>
            <person name="Nolan M."/>
            <person name="Ohm R."/>
            <person name="Pangilinan J."/>
            <person name="Park H.-J."/>
            <person name="Ramirez L."/>
            <person name="Alfaro M."/>
            <person name="Sun H."/>
            <person name="Tritt A."/>
            <person name="Yoshinaga Y."/>
            <person name="Zwiers L.-H."/>
            <person name="Turgeon B."/>
            <person name="Goodwin S."/>
            <person name="Spatafora J."/>
            <person name="Crous P."/>
            <person name="Grigoriev I."/>
        </authorList>
    </citation>
    <scope>NUCLEOTIDE SEQUENCE</scope>
    <source>
        <strain evidence="3">CBS 125425</strain>
    </source>
</reference>
<proteinExistence type="predicted"/>
<sequence>MSESVDQPTPAALDRPIRRPKPKALSRELRHIQPLLDDARVLYLESQLCQNINRTLQTAIRASAVQPTKIVSLGLGSLTVARGQSRRIKQLALFLAIRDEVEKITSSSPDLFAQDPTFSRDDELLLSNHGVQILRTPSGSQLGDAASVIDHSTLVYSPFLTLEAYEQLLVQSGMLVQLLVGDDFNSLLKKWPKHSAERAQVDGLMKTAVSGFRRKAITGEGFWNEEDQSFPMAVYSAWPKGQAGKIEES</sequence>
<dbReference type="AlphaFoldDB" id="A0A9P4RCK2"/>
<feature type="region of interest" description="Disordered" evidence="1">
    <location>
        <begin position="1"/>
        <end position="20"/>
    </location>
</feature>
<evidence type="ECO:0000259" key="2">
    <source>
        <dbReference type="Pfam" id="PF07985"/>
    </source>
</evidence>
<dbReference type="EMBL" id="ML996099">
    <property type="protein sequence ID" value="KAF2740586.1"/>
    <property type="molecule type" value="Genomic_DNA"/>
</dbReference>
<dbReference type="PANTHER" id="PTHR42080">
    <property type="entry name" value="SRR1 DOMAIN-CONTAINING PROTEIN"/>
    <property type="match status" value="1"/>
</dbReference>
<comment type="caution">
    <text evidence="3">The sequence shown here is derived from an EMBL/GenBank/DDBJ whole genome shotgun (WGS) entry which is preliminary data.</text>
</comment>
<protein>
    <recommendedName>
        <fullName evidence="2">SRR1-like domain-containing protein</fullName>
    </recommendedName>
</protein>
<dbReference type="Pfam" id="PF07985">
    <property type="entry name" value="SRR1"/>
    <property type="match status" value="1"/>
</dbReference>
<evidence type="ECO:0000256" key="1">
    <source>
        <dbReference type="SAM" id="MobiDB-lite"/>
    </source>
</evidence>
<feature type="domain" description="SRR1-like" evidence="2">
    <location>
        <begin position="61"/>
        <end position="196"/>
    </location>
</feature>
<name>A0A9P4RCK2_9PLEO</name>
<organism evidence="3 4">
    <name type="scientific">Polyplosphaeria fusca</name>
    <dbReference type="NCBI Taxonomy" id="682080"/>
    <lineage>
        <taxon>Eukaryota</taxon>
        <taxon>Fungi</taxon>
        <taxon>Dikarya</taxon>
        <taxon>Ascomycota</taxon>
        <taxon>Pezizomycotina</taxon>
        <taxon>Dothideomycetes</taxon>
        <taxon>Pleosporomycetidae</taxon>
        <taxon>Pleosporales</taxon>
        <taxon>Tetraplosphaeriaceae</taxon>
        <taxon>Polyplosphaeria</taxon>
    </lineage>
</organism>
<dbReference type="OrthoDB" id="5318346at2759"/>
<evidence type="ECO:0000313" key="3">
    <source>
        <dbReference type="EMBL" id="KAF2740586.1"/>
    </source>
</evidence>
<keyword evidence="4" id="KW-1185">Reference proteome</keyword>
<dbReference type="Proteomes" id="UP000799444">
    <property type="component" value="Unassembled WGS sequence"/>
</dbReference>
<accession>A0A9P4RCK2</accession>